<dbReference type="GO" id="GO:0043130">
    <property type="term" value="F:ubiquitin binding"/>
    <property type="evidence" value="ECO:0007669"/>
    <property type="project" value="TreeGrafter"/>
</dbReference>
<evidence type="ECO:0000256" key="1">
    <source>
        <dbReference type="ARBA" id="ARBA00004906"/>
    </source>
</evidence>
<dbReference type="Gene3D" id="1.20.120.1750">
    <property type="match status" value="1"/>
</dbReference>
<evidence type="ECO:0000256" key="2">
    <source>
        <dbReference type="ARBA" id="ARBA00022679"/>
    </source>
</evidence>
<keyword evidence="12" id="KW-1185">Reference proteome</keyword>
<evidence type="ECO:0000256" key="3">
    <source>
        <dbReference type="ARBA" id="ARBA00022723"/>
    </source>
</evidence>
<dbReference type="InterPro" id="IPR051628">
    <property type="entry name" value="LUBAC_E3_Ligases"/>
</dbReference>
<dbReference type="GO" id="GO:0004842">
    <property type="term" value="F:ubiquitin-protein transferase activity"/>
    <property type="evidence" value="ECO:0007669"/>
    <property type="project" value="TreeGrafter"/>
</dbReference>
<dbReference type="GO" id="GO:0008270">
    <property type="term" value="F:zinc ion binding"/>
    <property type="evidence" value="ECO:0007669"/>
    <property type="project" value="UniProtKB-KW"/>
</dbReference>
<dbReference type="InterPro" id="IPR017907">
    <property type="entry name" value="Znf_RING_CS"/>
</dbReference>
<evidence type="ECO:0000256" key="5">
    <source>
        <dbReference type="ARBA" id="ARBA00022771"/>
    </source>
</evidence>
<dbReference type="InterPro" id="IPR056245">
    <property type="entry name" value="KH_DEAH11/12"/>
</dbReference>
<evidence type="ECO:0000259" key="10">
    <source>
        <dbReference type="PROSITE" id="PS51873"/>
    </source>
</evidence>
<dbReference type="GO" id="GO:0000151">
    <property type="term" value="C:ubiquitin ligase complex"/>
    <property type="evidence" value="ECO:0007669"/>
    <property type="project" value="TreeGrafter"/>
</dbReference>
<dbReference type="InterPro" id="IPR013083">
    <property type="entry name" value="Znf_RING/FYVE/PHD"/>
</dbReference>
<evidence type="ECO:0000256" key="7">
    <source>
        <dbReference type="ARBA" id="ARBA00022833"/>
    </source>
</evidence>
<dbReference type="GO" id="GO:0097039">
    <property type="term" value="P:protein linear polyubiquitination"/>
    <property type="evidence" value="ECO:0007669"/>
    <property type="project" value="TreeGrafter"/>
</dbReference>
<keyword evidence="2" id="KW-0808">Transferase</keyword>
<dbReference type="PANTHER" id="PTHR22770">
    <property type="entry name" value="UBIQUITIN CONJUGATING ENZYME 7 INTERACTING PROTEIN-RELATED"/>
    <property type="match status" value="1"/>
</dbReference>
<keyword evidence="7" id="KW-0862">Zinc</keyword>
<dbReference type="InterPro" id="IPR056246">
    <property type="entry name" value="KH_DEAH11/12_1st"/>
</dbReference>
<feature type="domain" description="RING-type" evidence="9">
    <location>
        <begin position="202"/>
        <end position="244"/>
    </location>
</feature>
<dbReference type="PROSITE" id="PS50089">
    <property type="entry name" value="ZF_RING_2"/>
    <property type="match status" value="1"/>
</dbReference>
<dbReference type="Pfam" id="PF24641">
    <property type="entry name" value="KH_DEAH11_2nd"/>
    <property type="match status" value="1"/>
</dbReference>
<dbReference type="InterPro" id="IPR013087">
    <property type="entry name" value="Znf_C2H2_type"/>
</dbReference>
<dbReference type="Proteomes" id="UP001054252">
    <property type="component" value="Unassembled WGS sequence"/>
</dbReference>
<dbReference type="InterPro" id="IPR002867">
    <property type="entry name" value="IBR_dom"/>
</dbReference>
<keyword evidence="4" id="KW-0677">Repeat</keyword>
<dbReference type="PROSITE" id="PS00518">
    <property type="entry name" value="ZF_RING_1"/>
    <property type="match status" value="1"/>
</dbReference>
<reference evidence="11 12" key="1">
    <citation type="journal article" date="2021" name="Commun. Biol.">
        <title>The genome of Shorea leprosula (Dipterocarpaceae) highlights the ecological relevance of drought in aseasonal tropical rainforests.</title>
        <authorList>
            <person name="Ng K.K.S."/>
            <person name="Kobayashi M.J."/>
            <person name="Fawcett J.A."/>
            <person name="Hatakeyama M."/>
            <person name="Paape T."/>
            <person name="Ng C.H."/>
            <person name="Ang C.C."/>
            <person name="Tnah L.H."/>
            <person name="Lee C.T."/>
            <person name="Nishiyama T."/>
            <person name="Sese J."/>
            <person name="O'Brien M.J."/>
            <person name="Copetti D."/>
            <person name="Mohd Noor M.I."/>
            <person name="Ong R.C."/>
            <person name="Putra M."/>
            <person name="Sireger I.Z."/>
            <person name="Indrioko S."/>
            <person name="Kosugi Y."/>
            <person name="Izuno A."/>
            <person name="Isagi Y."/>
            <person name="Lee S.L."/>
            <person name="Shimizu K.K."/>
        </authorList>
    </citation>
    <scope>NUCLEOTIDE SEQUENCE [LARGE SCALE GENOMIC DNA]</scope>
    <source>
        <strain evidence="11">214</strain>
    </source>
</reference>
<dbReference type="Pfam" id="PF24638">
    <property type="entry name" value="KH_DEAH11_1st"/>
    <property type="match status" value="1"/>
</dbReference>
<protein>
    <submittedName>
        <fullName evidence="11">Uncharacterized protein</fullName>
    </submittedName>
</protein>
<evidence type="ECO:0000256" key="4">
    <source>
        <dbReference type="ARBA" id="ARBA00022737"/>
    </source>
</evidence>
<dbReference type="Pfam" id="PF24471">
    <property type="entry name" value="KH_DEAH11"/>
    <property type="match status" value="1"/>
</dbReference>
<dbReference type="Gene3D" id="3.30.40.10">
    <property type="entry name" value="Zinc/RING finger domain, C3HC4 (zinc finger)"/>
    <property type="match status" value="1"/>
</dbReference>
<comment type="pathway">
    <text evidence="1">Protein modification; protein ubiquitination.</text>
</comment>
<evidence type="ECO:0000313" key="11">
    <source>
        <dbReference type="EMBL" id="GKV18684.1"/>
    </source>
</evidence>
<name>A0AAV5JVK5_9ROSI</name>
<keyword evidence="5 8" id="KW-0863">Zinc-finger</keyword>
<dbReference type="Pfam" id="PF01485">
    <property type="entry name" value="IBR"/>
    <property type="match status" value="2"/>
</dbReference>
<sequence>MSFAGVKCHLEENENHSFRVQISANATKTVAELRRPLEEIVNGRTINHPSLTPTVLQHLFSRDGINLMKSIQQETRTYILFDRHSLKVRIFGSSVNAAEAEQKLVQSLMLYHGSKQLEVSLRGRGLPPDLMKQVVKKLGPDLHGLKEKIPGANFTLNTKHHMIYICGDKELKHKVEEIVYEIAQTSSGPNGSSEMSNTEIACPICLCEVEDGYQLESCSHLFCQLCLVEQCESAIKNLDSFPICCAKEGCRAPILLRDLKALLPIEKLEELFRASLGAFVASSGGIYRFCPSPDCPSVYRVADPGTPGEPFVCGACYAETCTRCHLEYHPCISCERYREFKEDPDLSLKEWCKGKDHVKTCPVCGYTIEKTDGCNHVECRCGRHICWACLESFATGDACYEHLRFVHSAII</sequence>
<dbReference type="EMBL" id="BPVZ01000051">
    <property type="protein sequence ID" value="GKV18684.1"/>
    <property type="molecule type" value="Genomic_DNA"/>
</dbReference>
<feature type="domain" description="RING-type" evidence="10">
    <location>
        <begin position="198"/>
        <end position="406"/>
    </location>
</feature>
<evidence type="ECO:0000256" key="6">
    <source>
        <dbReference type="ARBA" id="ARBA00022786"/>
    </source>
</evidence>
<dbReference type="InterPro" id="IPR044066">
    <property type="entry name" value="TRIAD_supradom"/>
</dbReference>
<dbReference type="AlphaFoldDB" id="A0AAV5JVK5"/>
<dbReference type="PROSITE" id="PS51873">
    <property type="entry name" value="TRIAD"/>
    <property type="match status" value="1"/>
</dbReference>
<proteinExistence type="predicted"/>
<evidence type="ECO:0000313" key="12">
    <source>
        <dbReference type="Proteomes" id="UP001054252"/>
    </source>
</evidence>
<dbReference type="PROSITE" id="PS00028">
    <property type="entry name" value="ZINC_FINGER_C2H2_1"/>
    <property type="match status" value="1"/>
</dbReference>
<dbReference type="PANTHER" id="PTHR22770:SF13">
    <property type="entry name" value="RING-TYPE DOMAIN-CONTAINING PROTEIN"/>
    <property type="match status" value="1"/>
</dbReference>
<evidence type="ECO:0000256" key="8">
    <source>
        <dbReference type="PROSITE-ProRule" id="PRU00175"/>
    </source>
</evidence>
<dbReference type="CDD" id="cd20335">
    <property type="entry name" value="BRcat_RBR"/>
    <property type="match status" value="1"/>
</dbReference>
<evidence type="ECO:0000259" key="9">
    <source>
        <dbReference type="PROSITE" id="PS50089"/>
    </source>
</evidence>
<accession>A0AAV5JVK5</accession>
<organism evidence="11 12">
    <name type="scientific">Rubroshorea leprosula</name>
    <dbReference type="NCBI Taxonomy" id="152421"/>
    <lineage>
        <taxon>Eukaryota</taxon>
        <taxon>Viridiplantae</taxon>
        <taxon>Streptophyta</taxon>
        <taxon>Embryophyta</taxon>
        <taxon>Tracheophyta</taxon>
        <taxon>Spermatophyta</taxon>
        <taxon>Magnoliopsida</taxon>
        <taxon>eudicotyledons</taxon>
        <taxon>Gunneridae</taxon>
        <taxon>Pentapetalae</taxon>
        <taxon>rosids</taxon>
        <taxon>malvids</taxon>
        <taxon>Malvales</taxon>
        <taxon>Dipterocarpaceae</taxon>
        <taxon>Rubroshorea</taxon>
    </lineage>
</organism>
<gene>
    <name evidence="11" type="ORF">SLEP1_g29029</name>
</gene>
<keyword evidence="6" id="KW-0833">Ubl conjugation pathway</keyword>
<comment type="caution">
    <text evidence="11">The sequence shown here is derived from an EMBL/GenBank/DDBJ whole genome shotgun (WGS) entry which is preliminary data.</text>
</comment>
<dbReference type="SUPFAM" id="SSF57850">
    <property type="entry name" value="RING/U-box"/>
    <property type="match status" value="3"/>
</dbReference>
<keyword evidence="3" id="KW-0479">Metal-binding</keyword>
<dbReference type="InterPro" id="IPR001841">
    <property type="entry name" value="Znf_RING"/>
</dbReference>
<dbReference type="GO" id="GO:0043161">
    <property type="term" value="P:proteasome-mediated ubiquitin-dependent protein catabolic process"/>
    <property type="evidence" value="ECO:0007669"/>
    <property type="project" value="TreeGrafter"/>
</dbReference>
<dbReference type="SMART" id="SM00647">
    <property type="entry name" value="IBR"/>
    <property type="match status" value="2"/>
</dbReference>
<dbReference type="InterPro" id="IPR056247">
    <property type="entry name" value="KH_DEAH11/12_2nd"/>
</dbReference>
<dbReference type="FunFam" id="1.20.120.1750:FF:000020">
    <property type="entry name" value="ATP-dependent RNA helicase DEAH12 chloroplastic"/>
    <property type="match status" value="1"/>
</dbReference>